<reference evidence="1" key="1">
    <citation type="journal article" date="2015" name="Nature">
        <title>Complex archaea that bridge the gap between prokaryotes and eukaryotes.</title>
        <authorList>
            <person name="Spang A."/>
            <person name="Saw J.H."/>
            <person name="Jorgensen S.L."/>
            <person name="Zaremba-Niedzwiedzka K."/>
            <person name="Martijn J."/>
            <person name="Lind A.E."/>
            <person name="van Eijk R."/>
            <person name="Schleper C."/>
            <person name="Guy L."/>
            <person name="Ettema T.J."/>
        </authorList>
    </citation>
    <scope>NUCLEOTIDE SEQUENCE</scope>
</reference>
<accession>A0A0F9RI71</accession>
<comment type="caution">
    <text evidence="1">The sequence shown here is derived from an EMBL/GenBank/DDBJ whole genome shotgun (WGS) entry which is preliminary data.</text>
</comment>
<organism evidence="1">
    <name type="scientific">marine sediment metagenome</name>
    <dbReference type="NCBI Taxonomy" id="412755"/>
    <lineage>
        <taxon>unclassified sequences</taxon>
        <taxon>metagenomes</taxon>
        <taxon>ecological metagenomes</taxon>
    </lineage>
</organism>
<proteinExistence type="predicted"/>
<protein>
    <submittedName>
        <fullName evidence="1">Uncharacterized protein</fullName>
    </submittedName>
</protein>
<evidence type="ECO:0000313" key="1">
    <source>
        <dbReference type="EMBL" id="KKN24721.1"/>
    </source>
</evidence>
<name>A0A0F9RI71_9ZZZZ</name>
<gene>
    <name evidence="1" type="ORF">LCGC14_0892240</name>
</gene>
<dbReference type="AlphaFoldDB" id="A0A0F9RI71"/>
<dbReference type="EMBL" id="LAZR01002862">
    <property type="protein sequence ID" value="KKN24721.1"/>
    <property type="molecule type" value="Genomic_DNA"/>
</dbReference>
<sequence length="64" mass="7545">MDYKEIKEHKDNLERFDDWGTEKGQSLLRLEIALALWEIAAALRDAEAQHIRELLALKAMRDKH</sequence>